<organism evidence="1 2">
    <name type="scientific">Streptomyces canus</name>
    <dbReference type="NCBI Taxonomy" id="58343"/>
    <lineage>
        <taxon>Bacteria</taxon>
        <taxon>Bacillati</taxon>
        <taxon>Actinomycetota</taxon>
        <taxon>Actinomycetes</taxon>
        <taxon>Kitasatosporales</taxon>
        <taxon>Streptomycetaceae</taxon>
        <taxon>Streptomyces</taxon>
        <taxon>Streptomyces aurantiacus group</taxon>
    </lineage>
</organism>
<dbReference type="AlphaFoldDB" id="A0A101RMH9"/>
<evidence type="ECO:0000313" key="2">
    <source>
        <dbReference type="Proteomes" id="UP000053669"/>
    </source>
</evidence>
<dbReference type="Proteomes" id="UP000053669">
    <property type="component" value="Unassembled WGS sequence"/>
</dbReference>
<reference evidence="1 2" key="1">
    <citation type="submission" date="2015-10" db="EMBL/GenBank/DDBJ databases">
        <title>Draft genome sequence of Streptomyces canus DSM 40017, type strain for the species Streptomyces canus.</title>
        <authorList>
            <person name="Ruckert C."/>
            <person name="Winkler A."/>
            <person name="Kalinowski J."/>
            <person name="Kampfer P."/>
            <person name="Glaeser S."/>
        </authorList>
    </citation>
    <scope>NUCLEOTIDE SEQUENCE [LARGE SCALE GENOMIC DNA]</scope>
    <source>
        <strain evidence="1 2">DSM 40017</strain>
    </source>
</reference>
<dbReference type="EMBL" id="LMWU01000062">
    <property type="protein sequence ID" value="KUN58311.1"/>
    <property type="molecule type" value="Genomic_DNA"/>
</dbReference>
<accession>A0A101RMH9</accession>
<proteinExistence type="predicted"/>
<gene>
    <name evidence="1" type="ORF">AQJ46_43425</name>
</gene>
<name>A0A101RMH9_9ACTN</name>
<evidence type="ECO:0000313" key="1">
    <source>
        <dbReference type="EMBL" id="KUN58311.1"/>
    </source>
</evidence>
<comment type="caution">
    <text evidence="1">The sequence shown here is derived from an EMBL/GenBank/DDBJ whole genome shotgun (WGS) entry which is preliminary data.</text>
</comment>
<dbReference type="RefSeq" id="WP_059210966.1">
    <property type="nucleotide sequence ID" value="NZ_KQ948676.1"/>
</dbReference>
<protein>
    <submittedName>
        <fullName evidence="1">Uncharacterized protein</fullName>
    </submittedName>
</protein>
<sequence>MTSGHQTHGAGSGRQPLQTRALTREAGRARQLLAAGEWRPAAADSEAAARVLARLTAPLPTRQAATTRTLATDRDRRLQRLLRTTLHHLDAGAVSPPAAALLAAVARAFLPWHTAPNPPRAAAAPRYGTPVGTADGPAVPPTEAGEALLPDLIALFAALASASPPGTVPLTPPVEPWQVQYTGRFRRYGRPAFGVWTAETIGCPACEGKAGPWTVTCDWRLISLGCQCGAVTHKHGLALSEVWLLLPDL</sequence>